<dbReference type="PROSITE" id="PS51898">
    <property type="entry name" value="TYR_RECOMBINASE"/>
    <property type="match status" value="1"/>
</dbReference>
<feature type="domain" description="Tyr recombinase" evidence="2">
    <location>
        <begin position="16"/>
        <end position="96"/>
    </location>
</feature>
<accession>A0A238YX44</accession>
<dbReference type="InterPro" id="IPR013762">
    <property type="entry name" value="Integrase-like_cat_sf"/>
</dbReference>
<dbReference type="InterPro" id="IPR011010">
    <property type="entry name" value="DNA_brk_join_enz"/>
</dbReference>
<dbReference type="RefSeq" id="WP_089302581.1">
    <property type="nucleotide sequence ID" value="NZ_FZNW01000017.1"/>
</dbReference>
<gene>
    <name evidence="3" type="ORF">SAMN06265360_117111</name>
</gene>
<dbReference type="SUPFAM" id="SSF56349">
    <property type="entry name" value="DNA breaking-rejoining enzymes"/>
    <property type="match status" value="1"/>
</dbReference>
<protein>
    <recommendedName>
        <fullName evidence="2">Tyr recombinase domain-containing protein</fullName>
    </recommendedName>
</protein>
<dbReference type="EMBL" id="FZNW01000017">
    <property type="protein sequence ID" value="SNR75677.1"/>
    <property type="molecule type" value="Genomic_DNA"/>
</dbReference>
<dbReference type="Gene3D" id="1.10.443.10">
    <property type="entry name" value="Intergrase catalytic core"/>
    <property type="match status" value="1"/>
</dbReference>
<keyword evidence="1" id="KW-0233">DNA recombination</keyword>
<dbReference type="InterPro" id="IPR002104">
    <property type="entry name" value="Integrase_catalytic"/>
</dbReference>
<evidence type="ECO:0000259" key="2">
    <source>
        <dbReference type="PROSITE" id="PS51898"/>
    </source>
</evidence>
<dbReference type="OrthoDB" id="4137935at2"/>
<dbReference type="AlphaFoldDB" id="A0A238YX44"/>
<name>A0A238YX44_9PSEU</name>
<keyword evidence="4" id="KW-1185">Reference proteome</keyword>
<dbReference type="GO" id="GO:0015074">
    <property type="term" value="P:DNA integration"/>
    <property type="evidence" value="ECO:0007669"/>
    <property type="project" value="InterPro"/>
</dbReference>
<proteinExistence type="predicted"/>
<sequence length="96" mass="10035">MPTEGVARPAVDRDVTGTVGIDRAQARALVAAADANTGPAQARTPAVIRLLLHNGLRVDGLLATDIADVGHDRGHRVLTFTRKGRRAARVPLAPAT</sequence>
<dbReference type="GO" id="GO:0003677">
    <property type="term" value="F:DNA binding"/>
    <property type="evidence" value="ECO:0007669"/>
    <property type="project" value="InterPro"/>
</dbReference>
<dbReference type="GO" id="GO:0006310">
    <property type="term" value="P:DNA recombination"/>
    <property type="evidence" value="ECO:0007669"/>
    <property type="project" value="UniProtKB-KW"/>
</dbReference>
<evidence type="ECO:0000256" key="1">
    <source>
        <dbReference type="ARBA" id="ARBA00023172"/>
    </source>
</evidence>
<evidence type="ECO:0000313" key="4">
    <source>
        <dbReference type="Proteomes" id="UP000198348"/>
    </source>
</evidence>
<dbReference type="Proteomes" id="UP000198348">
    <property type="component" value="Unassembled WGS sequence"/>
</dbReference>
<organism evidence="3 4">
    <name type="scientific">Haloechinothrix alba</name>
    <dbReference type="NCBI Taxonomy" id="664784"/>
    <lineage>
        <taxon>Bacteria</taxon>
        <taxon>Bacillati</taxon>
        <taxon>Actinomycetota</taxon>
        <taxon>Actinomycetes</taxon>
        <taxon>Pseudonocardiales</taxon>
        <taxon>Pseudonocardiaceae</taxon>
        <taxon>Haloechinothrix</taxon>
    </lineage>
</organism>
<evidence type="ECO:0000313" key="3">
    <source>
        <dbReference type="EMBL" id="SNR75677.1"/>
    </source>
</evidence>
<reference evidence="3 4" key="1">
    <citation type="submission" date="2017-06" db="EMBL/GenBank/DDBJ databases">
        <authorList>
            <person name="Kim H.J."/>
            <person name="Triplett B.A."/>
        </authorList>
    </citation>
    <scope>NUCLEOTIDE SEQUENCE [LARGE SCALE GENOMIC DNA]</scope>
    <source>
        <strain evidence="3 4">DSM 45207</strain>
    </source>
</reference>